<evidence type="ECO:0008006" key="3">
    <source>
        <dbReference type="Google" id="ProtNLM"/>
    </source>
</evidence>
<organism evidence="1 2">
    <name type="scientific">Effusibacillus lacus</name>
    <dbReference type="NCBI Taxonomy" id="1348429"/>
    <lineage>
        <taxon>Bacteria</taxon>
        <taxon>Bacillati</taxon>
        <taxon>Bacillota</taxon>
        <taxon>Bacilli</taxon>
        <taxon>Bacillales</taxon>
        <taxon>Alicyclobacillaceae</taxon>
        <taxon>Effusibacillus</taxon>
    </lineage>
</organism>
<dbReference type="SUPFAM" id="SSF53474">
    <property type="entry name" value="alpha/beta-Hydrolases"/>
    <property type="match status" value="1"/>
</dbReference>
<protein>
    <recommendedName>
        <fullName evidence="3">Fungal lipase-like domain-containing protein</fullName>
    </recommendedName>
</protein>
<evidence type="ECO:0000313" key="1">
    <source>
        <dbReference type="EMBL" id="GAX88455.1"/>
    </source>
</evidence>
<reference evidence="2" key="1">
    <citation type="submission" date="2017-07" db="EMBL/GenBank/DDBJ databases">
        <title>Draft genome sequence of Effusibacillus lacus strain skLN1.</title>
        <authorList>
            <person name="Watanabe M."/>
            <person name="Kojima H."/>
            <person name="Fukui M."/>
        </authorList>
    </citation>
    <scope>NUCLEOTIDE SEQUENCE [LARGE SCALE GENOMIC DNA]</scope>
    <source>
        <strain evidence="2">skLN1</strain>
    </source>
</reference>
<name>A0A292YIY8_9BACL</name>
<dbReference type="InterPro" id="IPR029058">
    <property type="entry name" value="AB_hydrolase_fold"/>
</dbReference>
<dbReference type="AlphaFoldDB" id="A0A292YIY8"/>
<gene>
    <name evidence="1" type="ORF">EFBL_0064</name>
</gene>
<keyword evidence="2" id="KW-1185">Reference proteome</keyword>
<accession>A0A292YIY8</accession>
<proteinExistence type="predicted"/>
<sequence>MDKVVDTIVDELIEEAAKLFPGPWEAMKRRGMQVFASHGGGWHFVLLLSKALKKAGLHAEIHLVGHSAGSIVLYTFLKQLLEGKGDFYPYLKGITCTLYAPACTVQQFEDAYVRAVDHYLLKRFFLYTLSDKLERSDASVPYYSKSILYLVSRGLEAQSGEKPIFGMEIYAKNSPALKRIMDSGKGAWVVADEESRPVCFDAGREVLELISLAKQHGGFSYDPATLNSTGKTIISRNWLPEPFQ</sequence>
<dbReference type="Proteomes" id="UP000217785">
    <property type="component" value="Unassembled WGS sequence"/>
</dbReference>
<comment type="caution">
    <text evidence="1">The sequence shown here is derived from an EMBL/GenBank/DDBJ whole genome shotgun (WGS) entry which is preliminary data.</text>
</comment>
<dbReference type="EMBL" id="BDUF01000003">
    <property type="protein sequence ID" value="GAX88455.1"/>
    <property type="molecule type" value="Genomic_DNA"/>
</dbReference>
<evidence type="ECO:0000313" key="2">
    <source>
        <dbReference type="Proteomes" id="UP000217785"/>
    </source>
</evidence>